<dbReference type="FunFam" id="3.20.20.10:FF:000005">
    <property type="entry name" value="Ornithine decarboxylase"/>
    <property type="match status" value="1"/>
</dbReference>
<evidence type="ECO:0000256" key="6">
    <source>
        <dbReference type="ARBA" id="ARBA00034115"/>
    </source>
</evidence>
<keyword evidence="5" id="KW-0456">Lyase</keyword>
<dbReference type="SUPFAM" id="SSF51419">
    <property type="entry name" value="PLP-binding barrel"/>
    <property type="match status" value="1"/>
</dbReference>
<feature type="domain" description="Orn/DAP/Arg decarboxylase 2 C-terminal" evidence="13">
    <location>
        <begin position="232"/>
        <end position="328"/>
    </location>
</feature>
<comment type="cofactor">
    <cofactor evidence="1 11">
        <name>pyridoxal 5'-phosphate</name>
        <dbReference type="ChEBI" id="CHEBI:597326"/>
    </cofactor>
</comment>
<evidence type="ECO:0000256" key="12">
    <source>
        <dbReference type="RuleBase" id="RU003737"/>
    </source>
</evidence>
<evidence type="ECO:0000313" key="15">
    <source>
        <dbReference type="Proteomes" id="UP000038040"/>
    </source>
</evidence>
<evidence type="ECO:0000256" key="5">
    <source>
        <dbReference type="ARBA" id="ARBA00023239"/>
    </source>
</evidence>
<comment type="similarity">
    <text evidence="2 12">Belongs to the Orn/Lys/Arg decarboxylase class-II family.</text>
</comment>
<dbReference type="CDD" id="cd00622">
    <property type="entry name" value="PLPDE_III_ODC"/>
    <property type="match status" value="1"/>
</dbReference>
<dbReference type="WBParaSite" id="DME_0001021701-mRNA-1">
    <property type="protein sequence ID" value="DME_0001021701-mRNA-1"/>
    <property type="gene ID" value="DME_0001021701"/>
</dbReference>
<protein>
    <recommendedName>
        <fullName evidence="7">ornithine decarboxylase</fullName>
        <ecNumber evidence="7">4.1.1.17</ecNumber>
    </recommendedName>
</protein>
<dbReference type="PRINTS" id="PR01179">
    <property type="entry name" value="ODADCRBXLASE"/>
</dbReference>
<evidence type="ECO:0000256" key="9">
    <source>
        <dbReference type="ARBA" id="ARBA00046672"/>
    </source>
</evidence>
<feature type="modified residue" description="N6-(pyridoxal phosphate)lysine" evidence="11">
    <location>
        <position position="19"/>
    </location>
</feature>
<sequence length="355" mass="40023">LFKLWNKYLPRIKPFYAVKCNNDAVMMKILASLGCGFDVASKAEIDEVLTTPDLLIYANPCKPQSFITYAHRQNVVLMTFDNMEELDKIAIYHPNARLLLRLAISDPTALCQLNSKFGCHPEKEARELLVAAAFRDISVVGISFHVGSGCNNPEAYCHGIHHARLLFDFGAEFGLQMNILDIGGGYPGNDNLRVSFEKIVNVINPLIDEYFPLSSGVNIIAEPGRFFACKPFSLAANVIASTKVTTNRLSVEKDEEAYMYYINDGVYGSFNCIFFDHCTPRGFPLELNEPIFPCTVWGPTCDSLDIVEKYAIFRKLNVGEWIFYKDMGAYTCSAASNFNGFQKPDRYYFISEDDW</sequence>
<evidence type="ECO:0000259" key="14">
    <source>
        <dbReference type="Pfam" id="PF02784"/>
    </source>
</evidence>
<reference evidence="16" key="1">
    <citation type="submission" date="2017-02" db="UniProtKB">
        <authorList>
            <consortium name="WormBaseParasite"/>
        </authorList>
    </citation>
    <scope>IDENTIFICATION</scope>
</reference>
<evidence type="ECO:0000256" key="2">
    <source>
        <dbReference type="ARBA" id="ARBA00008872"/>
    </source>
</evidence>
<evidence type="ECO:0000256" key="3">
    <source>
        <dbReference type="ARBA" id="ARBA00022898"/>
    </source>
</evidence>
<dbReference type="Pfam" id="PF02784">
    <property type="entry name" value="Orn_Arg_deC_N"/>
    <property type="match status" value="1"/>
</dbReference>
<dbReference type="PROSITE" id="PS00878">
    <property type="entry name" value="ODR_DC_2_1"/>
    <property type="match status" value="1"/>
</dbReference>
<dbReference type="PANTHER" id="PTHR11482">
    <property type="entry name" value="ARGININE/DIAMINOPIMELATE/ORNITHINE DECARBOXYLASE"/>
    <property type="match status" value="1"/>
</dbReference>
<name>A0A0N4UQD4_DRAME</name>
<evidence type="ECO:0000256" key="7">
    <source>
        <dbReference type="ARBA" id="ARBA00034138"/>
    </source>
</evidence>
<dbReference type="InterPro" id="IPR002433">
    <property type="entry name" value="Orn_de-COase"/>
</dbReference>
<evidence type="ECO:0000313" key="16">
    <source>
        <dbReference type="WBParaSite" id="DME_0001021701-mRNA-1"/>
    </source>
</evidence>
<organism evidence="15 16">
    <name type="scientific">Dracunculus medinensis</name>
    <name type="common">Guinea worm</name>
    <dbReference type="NCBI Taxonomy" id="318479"/>
    <lineage>
        <taxon>Eukaryota</taxon>
        <taxon>Metazoa</taxon>
        <taxon>Ecdysozoa</taxon>
        <taxon>Nematoda</taxon>
        <taxon>Chromadorea</taxon>
        <taxon>Rhabditida</taxon>
        <taxon>Spirurina</taxon>
        <taxon>Dracunculoidea</taxon>
        <taxon>Dracunculidae</taxon>
        <taxon>Dracunculus</taxon>
    </lineage>
</organism>
<dbReference type="EC" id="4.1.1.17" evidence="7"/>
<evidence type="ECO:0000256" key="11">
    <source>
        <dbReference type="PIRSR" id="PIRSR600183-50"/>
    </source>
</evidence>
<dbReference type="Pfam" id="PF00278">
    <property type="entry name" value="Orn_DAP_Arg_deC"/>
    <property type="match status" value="1"/>
</dbReference>
<dbReference type="InterPro" id="IPR009006">
    <property type="entry name" value="Ala_racemase/Decarboxylase_C"/>
</dbReference>
<dbReference type="InterPro" id="IPR029066">
    <property type="entry name" value="PLP-binding_barrel"/>
</dbReference>
<dbReference type="InterPro" id="IPR022644">
    <property type="entry name" value="De-COase2_N"/>
</dbReference>
<proteinExistence type="inferred from homology"/>
<comment type="subunit">
    <text evidence="9">Homodimer. Only the dimer is catalytically active, as the active sites are constructed of residues from both monomers.</text>
</comment>
<evidence type="ECO:0000259" key="13">
    <source>
        <dbReference type="Pfam" id="PF00278"/>
    </source>
</evidence>
<evidence type="ECO:0000256" key="4">
    <source>
        <dbReference type="ARBA" id="ARBA00023115"/>
    </source>
</evidence>
<comment type="catalytic activity">
    <reaction evidence="10">
        <text>L-ornithine + H(+) = putrescine + CO2</text>
        <dbReference type="Rhea" id="RHEA:22964"/>
        <dbReference type="ChEBI" id="CHEBI:15378"/>
        <dbReference type="ChEBI" id="CHEBI:16526"/>
        <dbReference type="ChEBI" id="CHEBI:46911"/>
        <dbReference type="ChEBI" id="CHEBI:326268"/>
        <dbReference type="EC" id="4.1.1.17"/>
    </reaction>
</comment>
<feature type="domain" description="Orn/DAP/Arg decarboxylase 2 N-terminal" evidence="14">
    <location>
        <begin position="2"/>
        <end position="228"/>
    </location>
</feature>
<dbReference type="PANTHER" id="PTHR11482:SF6">
    <property type="entry name" value="ORNITHINE DECARBOXYLASE 1-RELATED"/>
    <property type="match status" value="1"/>
</dbReference>
<dbReference type="GO" id="GO:0005737">
    <property type="term" value="C:cytoplasm"/>
    <property type="evidence" value="ECO:0007669"/>
    <property type="project" value="TreeGrafter"/>
</dbReference>
<feature type="active site" description="Proton donor" evidence="11">
    <location>
        <position position="301"/>
    </location>
</feature>
<keyword evidence="4" id="KW-0620">Polyamine biosynthesis</keyword>
<comment type="pathway">
    <text evidence="6">Amine and polyamine biosynthesis; putrescine biosynthesis via L-ornithine pathway; putrescine from L-ornithine: step 1/1.</text>
</comment>
<dbReference type="InterPro" id="IPR000183">
    <property type="entry name" value="Orn/DAP/Arg_de-COase"/>
</dbReference>
<dbReference type="SUPFAM" id="SSF50621">
    <property type="entry name" value="Alanine racemase C-terminal domain-like"/>
    <property type="match status" value="1"/>
</dbReference>
<dbReference type="AlphaFoldDB" id="A0A0N4UQD4"/>
<dbReference type="GO" id="GO:0004586">
    <property type="term" value="F:ornithine decarboxylase activity"/>
    <property type="evidence" value="ECO:0007669"/>
    <property type="project" value="UniProtKB-EC"/>
</dbReference>
<evidence type="ECO:0000256" key="8">
    <source>
        <dbReference type="ARBA" id="ARBA00037173"/>
    </source>
</evidence>
<keyword evidence="3 11" id="KW-0663">Pyridoxal phosphate</keyword>
<evidence type="ECO:0000256" key="10">
    <source>
        <dbReference type="ARBA" id="ARBA00049127"/>
    </source>
</evidence>
<dbReference type="Proteomes" id="UP000038040">
    <property type="component" value="Unplaced"/>
</dbReference>
<dbReference type="GO" id="GO:0033387">
    <property type="term" value="P:putrescine biosynthetic process from arginine, via ornithine"/>
    <property type="evidence" value="ECO:0007669"/>
    <property type="project" value="TreeGrafter"/>
</dbReference>
<dbReference type="Gene3D" id="2.40.37.10">
    <property type="entry name" value="Lyase, Ornithine Decarboxylase, Chain A, domain 1"/>
    <property type="match status" value="1"/>
</dbReference>
<dbReference type="PRINTS" id="PR01182">
    <property type="entry name" value="ORNDCRBXLASE"/>
</dbReference>
<comment type="function">
    <text evidence="8">Catalyzes the first and rate-limiting step of polyamine biosynthesis that converts ornithine into putrescine, which is the precursor for the polyamines, spermidine and spermine. Polyamines are essential for cell proliferation and are implicated in cellular processes, ranging from DNA replication to apoptosis.</text>
</comment>
<dbReference type="Gene3D" id="3.20.20.10">
    <property type="entry name" value="Alanine racemase"/>
    <property type="match status" value="1"/>
</dbReference>
<evidence type="ECO:0000256" key="1">
    <source>
        <dbReference type="ARBA" id="ARBA00001933"/>
    </source>
</evidence>
<accession>A0A0N4UQD4</accession>
<dbReference type="InterPro" id="IPR022643">
    <property type="entry name" value="De-COase2_C"/>
</dbReference>
<dbReference type="InterPro" id="IPR022653">
    <property type="entry name" value="De-COase2_pyr-phos_BS"/>
</dbReference>